<keyword evidence="3" id="KW-0732">Signal</keyword>
<sequence>MKPSFLKLTLLLLSFCICFTSCASPNEKASNSHDPKPSMTENEGVQKADSEAKELPKSSSMKKVEVKDQALNMTMMTLKVPAGWVLHQDVASNPNGSGYLKFLLAMESPEGEIHGFLPLMMNYNAYVMYGQQSGVYFDDLVNYLMHYCSRPFLEKFIIGSRQSDREALASDEGRQYREFAQNYTNMVGQAGAYATMDFDIIKMDFTASRKNVPYKGVLKAAKIGVIDQNPYLTSKYGIVLGGFTLAPENLFAQAEKREMDMDLQVNPQWDAKRSQIIDMETQRMSQDHQARMAQQRQQFNAHQQNMASMRQTFDQQNQAWYERNFGSGGSSSYSGNASVTDAITGYSSFSDPYTGQQIKKEGHYNYWYTNEFGEYHGTDDPNFQPGNHYSGNWTPVQPLKPDH</sequence>
<feature type="compositionally biased region" description="Polar residues" evidence="2">
    <location>
        <begin position="384"/>
        <end position="395"/>
    </location>
</feature>
<reference evidence="4 5" key="1">
    <citation type="journal article" date="2020" name="Syst. Appl. Microbiol.">
        <title>Arthrospiribacter ruber gen. nov., sp. nov., a novel bacterium isolated from Arthrospira cultures.</title>
        <authorList>
            <person name="Waleron M."/>
            <person name="Misztak A."/>
            <person name="Waleron M.M."/>
            <person name="Furmaniak M."/>
            <person name="Mrozik A."/>
            <person name="Waleron K."/>
        </authorList>
    </citation>
    <scope>NUCLEOTIDE SEQUENCE [LARGE SCALE GENOMIC DNA]</scope>
    <source>
        <strain evidence="4 5">DPMB0001</strain>
    </source>
</reference>
<evidence type="ECO:0000313" key="4">
    <source>
        <dbReference type="EMBL" id="MBW3467464.1"/>
    </source>
</evidence>
<evidence type="ECO:0000256" key="3">
    <source>
        <dbReference type="SAM" id="SignalP"/>
    </source>
</evidence>
<proteinExistence type="predicted"/>
<organism evidence="4 5">
    <name type="scientific">Arthrospiribacter ruber</name>
    <dbReference type="NCBI Taxonomy" id="2487934"/>
    <lineage>
        <taxon>Bacteria</taxon>
        <taxon>Pseudomonadati</taxon>
        <taxon>Bacteroidota</taxon>
        <taxon>Cytophagia</taxon>
        <taxon>Cytophagales</taxon>
        <taxon>Cyclobacteriaceae</taxon>
        <taxon>Arthrospiribacter</taxon>
    </lineage>
</organism>
<keyword evidence="1" id="KW-0175">Coiled coil</keyword>
<feature type="compositionally biased region" description="Basic and acidic residues" evidence="2">
    <location>
        <begin position="44"/>
        <end position="62"/>
    </location>
</feature>
<feature type="coiled-coil region" evidence="1">
    <location>
        <begin position="285"/>
        <end position="312"/>
    </location>
</feature>
<dbReference type="EMBL" id="RPHB01000003">
    <property type="protein sequence ID" value="MBW3467464.1"/>
    <property type="molecule type" value="Genomic_DNA"/>
</dbReference>
<feature type="chain" id="PRO_5037419149" description="Lipoprotein" evidence="3">
    <location>
        <begin position="24"/>
        <end position="403"/>
    </location>
</feature>
<keyword evidence="5" id="KW-1185">Reference proteome</keyword>
<evidence type="ECO:0008006" key="6">
    <source>
        <dbReference type="Google" id="ProtNLM"/>
    </source>
</evidence>
<gene>
    <name evidence="4" type="ORF">EGN73_06510</name>
</gene>
<protein>
    <recommendedName>
        <fullName evidence="6">Lipoprotein</fullName>
    </recommendedName>
</protein>
<evidence type="ECO:0000313" key="5">
    <source>
        <dbReference type="Proteomes" id="UP000727490"/>
    </source>
</evidence>
<evidence type="ECO:0000256" key="1">
    <source>
        <dbReference type="SAM" id="Coils"/>
    </source>
</evidence>
<feature type="region of interest" description="Disordered" evidence="2">
    <location>
        <begin position="26"/>
        <end position="62"/>
    </location>
</feature>
<feature type="region of interest" description="Disordered" evidence="2">
    <location>
        <begin position="378"/>
        <end position="403"/>
    </location>
</feature>
<name>A0A951IWV7_9BACT</name>
<accession>A0A951IWV7</accession>
<evidence type="ECO:0000256" key="2">
    <source>
        <dbReference type="SAM" id="MobiDB-lite"/>
    </source>
</evidence>
<dbReference type="AlphaFoldDB" id="A0A951IWV7"/>
<feature type="signal peptide" evidence="3">
    <location>
        <begin position="1"/>
        <end position="23"/>
    </location>
</feature>
<comment type="caution">
    <text evidence="4">The sequence shown here is derived from an EMBL/GenBank/DDBJ whole genome shotgun (WGS) entry which is preliminary data.</text>
</comment>
<dbReference type="RefSeq" id="WP_219287733.1">
    <property type="nucleotide sequence ID" value="NZ_RPHB01000003.1"/>
</dbReference>
<dbReference type="Proteomes" id="UP000727490">
    <property type="component" value="Unassembled WGS sequence"/>
</dbReference>